<feature type="region of interest" description="Disordered" evidence="1">
    <location>
        <begin position="114"/>
        <end position="145"/>
    </location>
</feature>
<comment type="caution">
    <text evidence="4">The sequence shown here is derived from an EMBL/GenBank/DDBJ whole genome shotgun (WGS) entry which is preliminary data.</text>
</comment>
<gene>
    <name evidence="4" type="ORF">SK128_021959</name>
</gene>
<sequence length="418" mass="46813">MATRGRDNQKTSTNWGGGLSKIAHENISTWISSRVCEAKYYKFFLAMNIASYQKSFTMMFLIIISLAVSHFWGLSRHLHKWISLVSQFFYTQESNGLHNFRNFATKDTRSAVSNAGMIPEDDPKPEEEKCSEDHGSVNVEEQTSHMDVIKNASESSREDDPSPCNHDGIILQIEEMMAQLPDETPSCQKYGSENVVPSSPAEDQNASLERDESPGKDIPSTYKYGGNTVQNEEVRERNESNVADTNVIDFHDIDIQYLDKEELCNRLELVGRAGFEGKSALSKVLFDGKLSMLKENNSKTVSVKEMQILKYLNGVGGAPKLLAATQSSFVHEIAGSYSFLDQICNHFSVKDNGHYNTLYKVLSVVKELHAMGISHNNLAPNNIMVDAETGKIKIVDFSRACKMGETGPFEYDRPKGYK</sequence>
<keyword evidence="2" id="KW-0472">Membrane</keyword>
<dbReference type="GO" id="GO:0004672">
    <property type="term" value="F:protein kinase activity"/>
    <property type="evidence" value="ECO:0007669"/>
    <property type="project" value="InterPro"/>
</dbReference>
<evidence type="ECO:0000313" key="4">
    <source>
        <dbReference type="EMBL" id="KAK7067525.1"/>
    </source>
</evidence>
<evidence type="ECO:0000256" key="1">
    <source>
        <dbReference type="SAM" id="MobiDB-lite"/>
    </source>
</evidence>
<keyword evidence="2" id="KW-1133">Transmembrane helix</keyword>
<evidence type="ECO:0000313" key="5">
    <source>
        <dbReference type="Proteomes" id="UP001381693"/>
    </source>
</evidence>
<keyword evidence="5" id="KW-1185">Reference proteome</keyword>
<accession>A0AAN9A0A3</accession>
<reference evidence="4 5" key="1">
    <citation type="submission" date="2023-11" db="EMBL/GenBank/DDBJ databases">
        <title>Halocaridina rubra genome assembly.</title>
        <authorList>
            <person name="Smith C."/>
        </authorList>
    </citation>
    <scope>NUCLEOTIDE SEQUENCE [LARGE SCALE GENOMIC DNA]</scope>
    <source>
        <strain evidence="4">EP-1</strain>
        <tissue evidence="4">Whole</tissue>
    </source>
</reference>
<feature type="domain" description="Protein kinase" evidence="3">
    <location>
        <begin position="264"/>
        <end position="418"/>
    </location>
</feature>
<dbReference type="EMBL" id="JAXCGZ010018135">
    <property type="protein sequence ID" value="KAK7067525.1"/>
    <property type="molecule type" value="Genomic_DNA"/>
</dbReference>
<evidence type="ECO:0000256" key="2">
    <source>
        <dbReference type="SAM" id="Phobius"/>
    </source>
</evidence>
<evidence type="ECO:0000259" key="3">
    <source>
        <dbReference type="PROSITE" id="PS50011"/>
    </source>
</evidence>
<feature type="compositionally biased region" description="Basic and acidic residues" evidence="1">
    <location>
        <begin position="126"/>
        <end position="135"/>
    </location>
</feature>
<keyword evidence="2" id="KW-0812">Transmembrane</keyword>
<feature type="non-terminal residue" evidence="4">
    <location>
        <position position="418"/>
    </location>
</feature>
<dbReference type="Pfam" id="PF00069">
    <property type="entry name" value="Pkinase"/>
    <property type="match status" value="1"/>
</dbReference>
<name>A0AAN9A0A3_HALRR</name>
<dbReference type="InterPro" id="IPR000719">
    <property type="entry name" value="Prot_kinase_dom"/>
</dbReference>
<organism evidence="4 5">
    <name type="scientific">Halocaridina rubra</name>
    <name type="common">Hawaiian red shrimp</name>
    <dbReference type="NCBI Taxonomy" id="373956"/>
    <lineage>
        <taxon>Eukaryota</taxon>
        <taxon>Metazoa</taxon>
        <taxon>Ecdysozoa</taxon>
        <taxon>Arthropoda</taxon>
        <taxon>Crustacea</taxon>
        <taxon>Multicrustacea</taxon>
        <taxon>Malacostraca</taxon>
        <taxon>Eumalacostraca</taxon>
        <taxon>Eucarida</taxon>
        <taxon>Decapoda</taxon>
        <taxon>Pleocyemata</taxon>
        <taxon>Caridea</taxon>
        <taxon>Atyoidea</taxon>
        <taxon>Atyidae</taxon>
        <taxon>Halocaridina</taxon>
    </lineage>
</organism>
<feature type="compositionally biased region" description="Polar residues" evidence="1">
    <location>
        <begin position="185"/>
        <end position="207"/>
    </location>
</feature>
<dbReference type="InterPro" id="IPR011009">
    <property type="entry name" value="Kinase-like_dom_sf"/>
</dbReference>
<dbReference type="AlphaFoldDB" id="A0AAN9A0A3"/>
<dbReference type="SUPFAM" id="SSF56112">
    <property type="entry name" value="Protein kinase-like (PK-like)"/>
    <property type="match status" value="1"/>
</dbReference>
<dbReference type="PROSITE" id="PS50011">
    <property type="entry name" value="PROTEIN_KINASE_DOM"/>
    <property type="match status" value="1"/>
</dbReference>
<dbReference type="Proteomes" id="UP001381693">
    <property type="component" value="Unassembled WGS sequence"/>
</dbReference>
<protein>
    <recommendedName>
        <fullName evidence="3">Protein kinase domain-containing protein</fullName>
    </recommendedName>
</protein>
<dbReference type="Gene3D" id="1.10.510.10">
    <property type="entry name" value="Transferase(Phosphotransferase) domain 1"/>
    <property type="match status" value="1"/>
</dbReference>
<proteinExistence type="predicted"/>
<feature type="transmembrane region" description="Helical" evidence="2">
    <location>
        <begin position="56"/>
        <end position="74"/>
    </location>
</feature>
<feature type="region of interest" description="Disordered" evidence="1">
    <location>
        <begin position="183"/>
        <end position="225"/>
    </location>
</feature>
<dbReference type="GO" id="GO:0005524">
    <property type="term" value="F:ATP binding"/>
    <property type="evidence" value="ECO:0007669"/>
    <property type="project" value="InterPro"/>
</dbReference>